<keyword evidence="3" id="KW-1185">Reference proteome</keyword>
<gene>
    <name evidence="2" type="ORF">BKA67DRAFT_531087</name>
</gene>
<accession>A0A9P9A5N0</accession>
<feature type="compositionally biased region" description="Low complexity" evidence="1">
    <location>
        <begin position="152"/>
        <end position="165"/>
    </location>
</feature>
<feature type="region of interest" description="Disordered" evidence="1">
    <location>
        <begin position="152"/>
        <end position="180"/>
    </location>
</feature>
<organism evidence="2 3">
    <name type="scientific">Truncatella angustata</name>
    <dbReference type="NCBI Taxonomy" id="152316"/>
    <lineage>
        <taxon>Eukaryota</taxon>
        <taxon>Fungi</taxon>
        <taxon>Dikarya</taxon>
        <taxon>Ascomycota</taxon>
        <taxon>Pezizomycotina</taxon>
        <taxon>Sordariomycetes</taxon>
        <taxon>Xylariomycetidae</taxon>
        <taxon>Amphisphaeriales</taxon>
        <taxon>Sporocadaceae</taxon>
        <taxon>Truncatella</taxon>
    </lineage>
</organism>
<name>A0A9P9A5N0_9PEZI</name>
<evidence type="ECO:0000256" key="1">
    <source>
        <dbReference type="SAM" id="MobiDB-lite"/>
    </source>
</evidence>
<comment type="caution">
    <text evidence="2">The sequence shown here is derived from an EMBL/GenBank/DDBJ whole genome shotgun (WGS) entry which is preliminary data.</text>
</comment>
<reference evidence="2" key="1">
    <citation type="journal article" date="2021" name="Nat. Commun.">
        <title>Genetic determinants of endophytism in the Arabidopsis root mycobiome.</title>
        <authorList>
            <person name="Mesny F."/>
            <person name="Miyauchi S."/>
            <person name="Thiergart T."/>
            <person name="Pickel B."/>
            <person name="Atanasova L."/>
            <person name="Karlsson M."/>
            <person name="Huettel B."/>
            <person name="Barry K.W."/>
            <person name="Haridas S."/>
            <person name="Chen C."/>
            <person name="Bauer D."/>
            <person name="Andreopoulos W."/>
            <person name="Pangilinan J."/>
            <person name="LaButti K."/>
            <person name="Riley R."/>
            <person name="Lipzen A."/>
            <person name="Clum A."/>
            <person name="Drula E."/>
            <person name="Henrissat B."/>
            <person name="Kohler A."/>
            <person name="Grigoriev I.V."/>
            <person name="Martin F.M."/>
            <person name="Hacquard S."/>
        </authorList>
    </citation>
    <scope>NUCLEOTIDE SEQUENCE</scope>
    <source>
        <strain evidence="2">MPI-SDFR-AT-0073</strain>
    </source>
</reference>
<dbReference type="GeneID" id="70128225"/>
<proteinExistence type="predicted"/>
<sequence>MRSQRSKTTRSMRSKTELHAFWRERTDQVLGPHAVRHKHFRAALDAALLIFNGPDHPLSSHPPFPRPSGVAGSSSPFSPFFPLARRQKVQRCDVSSLSADTPPSWASGTITSTVSTYYSPVGRASVLRRMKIEQEAQHKEFLQQMAAIDAPSLSTLPPSQLPTRLEPTTTGPSTPLPAHNGSDITFGNVCDSPRSPPSFFSLCDSTPAGLVSLSEGSTDYGSPLPAPPLAAADLDALFNFDAFRKACAASKERDVSILARCAAIDAEESSSSPYTGEFTPSWLCSGSYSDGYLDIPEASVFSVGSDWDVVSEDEAMDSGILLQQKLCGLEQRWGRLPTDVPAIYLAIDCAATRLLMKHSLSFAGAFASSDRSGCNPLPFTPSPYIPELPYAELQNSSPEASALSQVPVAESQNSSLAAFAPLPEIDLGTAVRAHMRQYSCRQEPIFTATTASVNMPETPSRPRKTSWMWKATAAVAVSAAAGLAYAACCAWF</sequence>
<dbReference type="AlphaFoldDB" id="A0A9P9A5N0"/>
<dbReference type="RefSeq" id="XP_045965140.1">
    <property type="nucleotide sequence ID" value="XM_046099333.1"/>
</dbReference>
<protein>
    <submittedName>
        <fullName evidence="2">Uncharacterized protein</fullName>
    </submittedName>
</protein>
<dbReference type="Proteomes" id="UP000758603">
    <property type="component" value="Unassembled WGS sequence"/>
</dbReference>
<evidence type="ECO:0000313" key="2">
    <source>
        <dbReference type="EMBL" id="KAH6661009.1"/>
    </source>
</evidence>
<evidence type="ECO:0000313" key="3">
    <source>
        <dbReference type="Proteomes" id="UP000758603"/>
    </source>
</evidence>
<dbReference type="EMBL" id="JAGPXC010000001">
    <property type="protein sequence ID" value="KAH6661009.1"/>
    <property type="molecule type" value="Genomic_DNA"/>
</dbReference>